<feature type="compositionally biased region" description="Basic and acidic residues" evidence="2">
    <location>
        <begin position="689"/>
        <end position="698"/>
    </location>
</feature>
<proteinExistence type="predicted"/>
<dbReference type="GO" id="GO:0003677">
    <property type="term" value="F:DNA binding"/>
    <property type="evidence" value="ECO:0007669"/>
    <property type="project" value="InterPro"/>
</dbReference>
<dbReference type="InterPro" id="IPR000212">
    <property type="entry name" value="DNA_helicase_UvrD/REP"/>
</dbReference>
<dbReference type="InterPro" id="IPR027417">
    <property type="entry name" value="P-loop_NTPase"/>
</dbReference>
<feature type="compositionally biased region" description="Basic and acidic residues" evidence="2">
    <location>
        <begin position="1205"/>
        <end position="1225"/>
    </location>
</feature>
<feature type="region of interest" description="Disordered" evidence="2">
    <location>
        <begin position="1203"/>
        <end position="1225"/>
    </location>
</feature>
<evidence type="ECO:0000313" key="4">
    <source>
        <dbReference type="Proteomes" id="UP000270757"/>
    </source>
</evidence>
<reference evidence="3 4" key="1">
    <citation type="submission" date="2018-09" db="EMBL/GenBank/DDBJ databases">
        <title>Draft genome sequences of Legionella taurinensis isolated from water samples.</title>
        <authorList>
            <person name="Chakeri A."/>
            <person name="Allerberger F."/>
            <person name="Kundi M."/>
            <person name="Ruppitsch W."/>
            <person name="Schmid D."/>
        </authorList>
    </citation>
    <scope>NUCLEOTIDE SEQUENCE [LARGE SCALE GENOMIC DNA]</scope>
    <source>
        <strain evidence="3 4">4570-18-6</strain>
    </source>
</reference>
<dbReference type="PANTHER" id="PTHR11070:SF2">
    <property type="entry name" value="ATP-DEPENDENT DNA HELICASE SRS2"/>
    <property type="match status" value="1"/>
</dbReference>
<accession>A0A3A5L1D0</accession>
<feature type="region of interest" description="Disordered" evidence="2">
    <location>
        <begin position="606"/>
        <end position="634"/>
    </location>
</feature>
<dbReference type="PANTHER" id="PTHR11070">
    <property type="entry name" value="UVRD / RECB / PCRA DNA HELICASE FAMILY MEMBER"/>
    <property type="match status" value="1"/>
</dbReference>
<feature type="compositionally biased region" description="Low complexity" evidence="2">
    <location>
        <begin position="606"/>
        <end position="625"/>
    </location>
</feature>
<dbReference type="GO" id="GO:0000725">
    <property type="term" value="P:recombinational repair"/>
    <property type="evidence" value="ECO:0007669"/>
    <property type="project" value="TreeGrafter"/>
</dbReference>
<dbReference type="Gene3D" id="3.40.50.300">
    <property type="entry name" value="P-loop containing nucleotide triphosphate hydrolases"/>
    <property type="match status" value="1"/>
</dbReference>
<sequence length="1225" mass="138814">MFILVIKRHTVQNVLYWQEVLGDSDYLIQYRDVVSKLLNGDYKEADLEKLAGHNVYSVRVNHSDRLLFTTVTVNGKSCLLLLDVVLNHDYHKSRFLKPQVLRQFLEQNVPEAISKGELTFVKADSLPALWANPQSKEEEEPIEYQKATFYNQTFITLSDIQEKAVKTPLPAVISGAAGSGKSCVALAILEQAVNQYTEVPEKPLLYVTQSAKLAETMHSMWLQLPAAQTEAGKKVQFLTYQQFLAQEASELKHKKAQDKTDFMTWLDNHIASYLNAAKAGKQTLSNDFQDFLKNTESMYQAFRYLSGYLPDNPGGISARHEQFKNDNERQWLINAYTSYKKTHDNEKNTAFHPEFHTLKQSDRFDLVVVDEAQDLSGLELKNLRRAARNSQIAYCMDSNQSLKDTLSQRQFLLSSGVSHVELPVTYRCPGHVVDLANAVLDIKQRLTGGLADKLEYARIIPSEQQKANPGFVQWVEPNELAKNHRLHQLAQTTQFAVVTLPRWKEKAKELFKTPLVFTPEEIKGLEYPHIAAYRLFDHDTCNHASKQINHTAVKSQQHRAKPEQGDASFAPHFNQLFTAFTRAKQSLAIVEDSSVHQRKNLLTPLKQTTLKLTQNNTNNNNNNNPEPKPTPASQQDWINEANKLKHLGKSEQAKAIEQQFTQPNRGVAPSPVVNNPTPTHVPAINLDTGKAKPKDSKKSNKHTKTAKELVKALMEDEPLAITEIQQFINPKRIEELWWNTPYQGQKLFVRVFFSVPQMHKIIKRIGGPELNQAVKTLLTSDRLMASINDGSEKTLLLYMCEDYVRARYLHQIFENNPKLLERCLPHLCARQSIQQDGGEVTTVSPLFYLALKPKLFLILTSQYFMKRIPVETWYQEGTHPGYCKELPLLTALITTLWHSRENEKEIAAIVDVLTPRLVEAGFPLASLCKEGMLMKSDEYLSISFLQALPLLPEGVNLLWTLMNACPKSFAQIPLEIWLGRTNQSAPAHSVSNKASVYNLIDLLAFHCTREMPTIDKLLDLYPDLPFAMPAKMLYRHYDESGASLINVLAFQCAYESSNFLPSLAKRNPALIREIPIETWYAHPAKDVIPPLYSLCASPKGIEVIFCLMKECPDLLQRVPIEFWHQSLRRIGTENHSPLDFLLKHDPDRTLVDPIIRAAGKDRFSQWAANDKTLASLADVFFPESGPLAAAMNAQGSALFFSPTAAKEDHLPESEPVQEKTMEPGN</sequence>
<dbReference type="GO" id="GO:0043138">
    <property type="term" value="F:3'-5' DNA helicase activity"/>
    <property type="evidence" value="ECO:0007669"/>
    <property type="project" value="TreeGrafter"/>
</dbReference>
<dbReference type="Pfam" id="PF13245">
    <property type="entry name" value="AAA_19"/>
    <property type="match status" value="1"/>
</dbReference>
<gene>
    <name evidence="3" type="ORF">D6J04_12895</name>
</gene>
<dbReference type="AlphaFoldDB" id="A0A3A5L1D0"/>
<evidence type="ECO:0000256" key="2">
    <source>
        <dbReference type="SAM" id="MobiDB-lite"/>
    </source>
</evidence>
<feature type="region of interest" description="Disordered" evidence="2">
    <location>
        <begin position="664"/>
        <end position="704"/>
    </location>
</feature>
<evidence type="ECO:0000256" key="1">
    <source>
        <dbReference type="ARBA" id="ARBA00034923"/>
    </source>
</evidence>
<name>A0A3A5L1D0_9GAMM</name>
<evidence type="ECO:0000313" key="3">
    <source>
        <dbReference type="EMBL" id="RJT44145.1"/>
    </source>
</evidence>
<feature type="compositionally biased region" description="Low complexity" evidence="2">
    <location>
        <begin position="667"/>
        <end position="683"/>
    </location>
</feature>
<dbReference type="SUPFAM" id="SSF52540">
    <property type="entry name" value="P-loop containing nucleoside triphosphate hydrolases"/>
    <property type="match status" value="1"/>
</dbReference>
<comment type="caution">
    <text evidence="3">The sequence shown here is derived from an EMBL/GenBank/DDBJ whole genome shotgun (WGS) entry which is preliminary data.</text>
</comment>
<organism evidence="3 4">
    <name type="scientific">Legionella taurinensis</name>
    <dbReference type="NCBI Taxonomy" id="70611"/>
    <lineage>
        <taxon>Bacteria</taxon>
        <taxon>Pseudomonadati</taxon>
        <taxon>Pseudomonadota</taxon>
        <taxon>Gammaproteobacteria</taxon>
        <taxon>Legionellales</taxon>
        <taxon>Legionellaceae</taxon>
        <taxon>Legionella</taxon>
    </lineage>
</organism>
<dbReference type="Proteomes" id="UP000270757">
    <property type="component" value="Unassembled WGS sequence"/>
</dbReference>
<dbReference type="GO" id="GO:0005524">
    <property type="term" value="F:ATP binding"/>
    <property type="evidence" value="ECO:0007669"/>
    <property type="project" value="InterPro"/>
</dbReference>
<protein>
    <recommendedName>
        <fullName evidence="1">DNA 3'-5' helicase II</fullName>
    </recommendedName>
</protein>
<dbReference type="EMBL" id="QZWB01000017">
    <property type="protein sequence ID" value="RJT44145.1"/>
    <property type="molecule type" value="Genomic_DNA"/>
</dbReference>